<evidence type="ECO:0000256" key="5">
    <source>
        <dbReference type="SAM" id="Phobius"/>
    </source>
</evidence>
<evidence type="ECO:0000259" key="7">
    <source>
        <dbReference type="Pfam" id="PF19354"/>
    </source>
</evidence>
<feature type="transmembrane region" description="Helical" evidence="5">
    <location>
        <begin position="12"/>
        <end position="32"/>
    </location>
</feature>
<feature type="compositionally biased region" description="Low complexity" evidence="4">
    <location>
        <begin position="314"/>
        <end position="362"/>
    </location>
</feature>
<feature type="compositionally biased region" description="Low complexity" evidence="4">
    <location>
        <begin position="271"/>
        <end position="304"/>
    </location>
</feature>
<reference evidence="9" key="1">
    <citation type="journal article" date="2019" name="Int. J. Syst. Evol. Microbiol.">
        <title>The Global Catalogue of Microorganisms (GCM) 10K type strain sequencing project: providing services to taxonomists for standard genome sequencing and annotation.</title>
        <authorList>
            <consortium name="The Broad Institute Genomics Platform"/>
            <consortium name="The Broad Institute Genome Sequencing Center for Infectious Disease"/>
            <person name="Wu L."/>
            <person name="Ma J."/>
        </authorList>
    </citation>
    <scope>NUCLEOTIDE SEQUENCE [LARGE SCALE GENOMIC DNA]</scope>
    <source>
        <strain evidence="9">JCM 15933</strain>
    </source>
</reference>
<dbReference type="Proteomes" id="UP001501470">
    <property type="component" value="Unassembled WGS sequence"/>
</dbReference>
<dbReference type="InterPro" id="IPR036890">
    <property type="entry name" value="HATPase_C_sf"/>
</dbReference>
<keyword evidence="9" id="KW-1185">Reference proteome</keyword>
<keyword evidence="2" id="KW-0418">Kinase</keyword>
<keyword evidence="1" id="KW-0808">Transferase</keyword>
<dbReference type="EMBL" id="BAAAQD010000035">
    <property type="protein sequence ID" value="GAA1565345.1"/>
    <property type="molecule type" value="Genomic_DNA"/>
</dbReference>
<dbReference type="Gene3D" id="3.30.565.10">
    <property type="entry name" value="Histidine kinase-like ATPase, C-terminal domain"/>
    <property type="match status" value="1"/>
</dbReference>
<feature type="transmembrane region" description="Helical" evidence="5">
    <location>
        <begin position="38"/>
        <end position="59"/>
    </location>
</feature>
<protein>
    <recommendedName>
        <fullName evidence="10">Signal transduction histidine kinase</fullName>
    </recommendedName>
</protein>
<dbReference type="PANTHER" id="PTHR24421">
    <property type="entry name" value="NITRATE/NITRITE SENSOR PROTEIN NARX-RELATED"/>
    <property type="match status" value="1"/>
</dbReference>
<dbReference type="RefSeq" id="WP_344512940.1">
    <property type="nucleotide sequence ID" value="NZ_BAAAQD010000035.1"/>
</dbReference>
<evidence type="ECO:0000259" key="6">
    <source>
        <dbReference type="Pfam" id="PF02518"/>
    </source>
</evidence>
<dbReference type="InterPro" id="IPR003594">
    <property type="entry name" value="HATPase_dom"/>
</dbReference>
<feature type="domain" description="Histidine kinase/HSP90-like ATPase" evidence="6">
    <location>
        <begin position="480"/>
        <end position="569"/>
    </location>
</feature>
<evidence type="ECO:0000256" key="1">
    <source>
        <dbReference type="ARBA" id="ARBA00022679"/>
    </source>
</evidence>
<evidence type="ECO:0000256" key="3">
    <source>
        <dbReference type="ARBA" id="ARBA00023012"/>
    </source>
</evidence>
<organism evidence="8 9">
    <name type="scientific">Dactylosporangium maewongense</name>
    <dbReference type="NCBI Taxonomy" id="634393"/>
    <lineage>
        <taxon>Bacteria</taxon>
        <taxon>Bacillati</taxon>
        <taxon>Actinomycetota</taxon>
        <taxon>Actinomycetes</taxon>
        <taxon>Micromonosporales</taxon>
        <taxon>Micromonosporaceae</taxon>
        <taxon>Dactylosporangium</taxon>
    </lineage>
</organism>
<feature type="transmembrane region" description="Helical" evidence="5">
    <location>
        <begin position="66"/>
        <end position="86"/>
    </location>
</feature>
<feature type="region of interest" description="Disordered" evidence="4">
    <location>
        <begin position="230"/>
        <end position="383"/>
    </location>
</feature>
<proteinExistence type="predicted"/>
<evidence type="ECO:0000313" key="8">
    <source>
        <dbReference type="EMBL" id="GAA1565345.1"/>
    </source>
</evidence>
<feature type="compositionally biased region" description="Low complexity" evidence="4">
    <location>
        <begin position="374"/>
        <end position="383"/>
    </location>
</feature>
<evidence type="ECO:0000313" key="9">
    <source>
        <dbReference type="Proteomes" id="UP001501470"/>
    </source>
</evidence>
<evidence type="ECO:0000256" key="4">
    <source>
        <dbReference type="SAM" id="MobiDB-lite"/>
    </source>
</evidence>
<dbReference type="SUPFAM" id="SSF55874">
    <property type="entry name" value="ATPase domain of HSP90 chaperone/DNA topoisomerase II/histidine kinase"/>
    <property type="match status" value="1"/>
</dbReference>
<evidence type="ECO:0008006" key="10">
    <source>
        <dbReference type="Google" id="ProtNLM"/>
    </source>
</evidence>
<name>A0ABP4NSK2_9ACTN</name>
<keyword evidence="3" id="KW-0902">Two-component regulatory system</keyword>
<sequence>MKALEGPLWRALLVFRIAALGYAAVLMIGNFRHYYWPLGGWLVLSVMAAWTVVSSLAYARPERRGWPLLTADLAVTACCLLSTRWIVQPDGLGVGAPTLPMAWVASPVVAWAISGGRRRGAIAALLMSVADVVVRDGFSQATVNGPVLMLLAGVGIGHIARLAIDAEARLQRATELEAATRERERLARGIHDSVLQVLALLQRRGAELGGEAAELGRLAGEQEATLRALVTSSGPLQHSTGRSTPASGRRPFRLSRAASVSAAGPPPLRASPPAATAAVSTASGGARAADGSGRSGASATRGASGFLGWRRRTSQSAASRADTDPPSAAAAGSDATASGGAQAVDGSGTSGASATRGAGAPALQAPHGTDAQPPSAAAASSGATAVPAASGGARAVGGSGRSGASATRGAAGFLTWRWRASRTAASRAAGSRGLPGWDDTGHDLVDLRTLLDRHNATGVSVATPATEVLLPAPVAAEVAAAVAAAVDNVHLHAGPAAKAWLLVEELDDTVTITIRDNGPGIPDGRLAEAEQAGRLGVAQSIRGRIRDLGGTTIVTSSPTTGTEIELQVPR</sequence>
<feature type="transmembrane region" description="Helical" evidence="5">
    <location>
        <begin position="92"/>
        <end position="113"/>
    </location>
</feature>
<feature type="domain" description="DUF5931" evidence="7">
    <location>
        <begin position="3"/>
        <end position="170"/>
    </location>
</feature>
<dbReference type="InterPro" id="IPR050482">
    <property type="entry name" value="Sensor_HK_TwoCompSys"/>
</dbReference>
<evidence type="ECO:0000256" key="2">
    <source>
        <dbReference type="ARBA" id="ARBA00022777"/>
    </source>
</evidence>
<dbReference type="PANTHER" id="PTHR24421:SF61">
    <property type="entry name" value="OXYGEN SENSOR HISTIDINE KINASE NREB"/>
    <property type="match status" value="1"/>
</dbReference>
<dbReference type="InterPro" id="IPR045975">
    <property type="entry name" value="DUF5931"/>
</dbReference>
<dbReference type="Pfam" id="PF02518">
    <property type="entry name" value="HATPase_c"/>
    <property type="match status" value="1"/>
</dbReference>
<gene>
    <name evidence="8" type="ORF">GCM10009827_103660</name>
</gene>
<keyword evidence="5" id="KW-0812">Transmembrane</keyword>
<feature type="transmembrane region" description="Helical" evidence="5">
    <location>
        <begin position="144"/>
        <end position="164"/>
    </location>
</feature>
<dbReference type="Pfam" id="PF19354">
    <property type="entry name" value="DUF5931"/>
    <property type="match status" value="1"/>
</dbReference>
<accession>A0ABP4NSK2</accession>
<comment type="caution">
    <text evidence="8">The sequence shown here is derived from an EMBL/GenBank/DDBJ whole genome shotgun (WGS) entry which is preliminary data.</text>
</comment>
<feature type="compositionally biased region" description="Polar residues" evidence="4">
    <location>
        <begin position="230"/>
        <end position="246"/>
    </location>
</feature>
<keyword evidence="5" id="KW-1133">Transmembrane helix</keyword>
<keyword evidence="5" id="KW-0472">Membrane</keyword>